<dbReference type="GO" id="GO:0046872">
    <property type="term" value="F:metal ion binding"/>
    <property type="evidence" value="ECO:0007669"/>
    <property type="project" value="UniProtKB-KW"/>
</dbReference>
<dbReference type="InterPro" id="IPR032632">
    <property type="entry name" value="Peptidase_M16_M"/>
</dbReference>
<dbReference type="Gene3D" id="3.30.830.10">
    <property type="entry name" value="Metalloenzyme, LuxS/M16 peptidase-like"/>
    <property type="match status" value="4"/>
</dbReference>
<dbReference type="Proteomes" id="UP001642260">
    <property type="component" value="Unassembled WGS sequence"/>
</dbReference>
<sequence length="781" mass="90006">MLSKLLVRFSDMFISPLFNRECLESEISAIDYEFEAARQTNKNRIDQLRGHTAPADHPFNRFTWGNRESLSEVKKKKLIKLLRKLFDESFVGSSMNLVILGKKPLDVLKNWVISYFGPIKKQVPGPESSSSHIATSTPIWKEHTLFFSKSVEDNHLLEVSWTIPSPQYGKIPEQFLVIALGHKGEGSLYSMLREKLWLVTLHVSSGDYKVDDEDDDKESEGTYACTSVGRLFSLSLELTNLGSFKVFDIVGHVYEYLQFVRQNDAPWIMEEFFKIKNMEFCFFDTSDLGSDASALTKKIAVNMLYVPLKDAVCSDFLNQSCNRDSIDELLKCFDPRNMRLDFVSMSDEGQDLLEPRFHTFYKEVQIPSDVIEKWLNPITEDYFQFPPRNRFLPTIPSYDDDEGADDDEGDEEADDDDEFMDGADHDEEADDEGDEEADDDEEAAADDVMDDADEEVESCLLVDERSIKLWHTLEDSVPTFVFSVGFKIEDDLKSQILAQIFLQLLKDSLESILSEGKRANLSTTIKFLDTNKIEIKTSGFKDSFHLYISSIWNVLKSCSPSAHSFETDKEILTFVLKNNIIELLDHSKALFQGMVSRSFHSVERMLDALKLLSFEDVKQFVSDLRSQMFIQGVFSGNMSKEEALTISELFKSQEITPLQEDFRDDLREDVPRPCEPSNHYIDDFVKIKTDINSLATVCFQFGTKRGNARDTALLHLFYSLIEENIVYWLKMFPDFNKRVRRNLKEIEKEDVLKFYKKYLIETSPETRTLSIRIWGCNSRFA</sequence>
<dbReference type="PANTHER" id="PTHR43690:SF28">
    <property type="entry name" value="PEPTIDASE M16 N-TERMINAL DOMAIN-CONTAINING PROTEIN"/>
    <property type="match status" value="1"/>
</dbReference>
<proteinExistence type="predicted"/>
<evidence type="ECO:0000256" key="1">
    <source>
        <dbReference type="ARBA" id="ARBA00022723"/>
    </source>
</evidence>
<keyword evidence="1" id="KW-0479">Metal-binding</keyword>
<dbReference type="InterPro" id="IPR050626">
    <property type="entry name" value="Peptidase_M16"/>
</dbReference>
<feature type="domain" description="Peptidase M16 middle/third" evidence="4">
    <location>
        <begin position="291"/>
        <end position="399"/>
    </location>
</feature>
<dbReference type="InterPro" id="IPR011249">
    <property type="entry name" value="Metalloenz_LuxS/M16"/>
</dbReference>
<dbReference type="Pfam" id="PF16187">
    <property type="entry name" value="Peptidase_M16_M"/>
    <property type="match status" value="2"/>
</dbReference>
<dbReference type="PANTHER" id="PTHR43690">
    <property type="entry name" value="NARDILYSIN"/>
    <property type="match status" value="1"/>
</dbReference>
<evidence type="ECO:0000256" key="2">
    <source>
        <dbReference type="SAM" id="MobiDB-lite"/>
    </source>
</evidence>
<dbReference type="EMBL" id="CAKOAT010775154">
    <property type="protein sequence ID" value="CAH8388010.1"/>
    <property type="molecule type" value="Genomic_DNA"/>
</dbReference>
<comment type="caution">
    <text evidence="5">The sequence shown here is derived from an EMBL/GenBank/DDBJ whole genome shotgun (WGS) entry which is preliminary data.</text>
</comment>
<dbReference type="SUPFAM" id="SSF63411">
    <property type="entry name" value="LuxS/MPP-like metallohydrolase"/>
    <property type="match status" value="3"/>
</dbReference>
<dbReference type="InterPro" id="IPR007863">
    <property type="entry name" value="Peptidase_M16_C"/>
</dbReference>
<evidence type="ECO:0000313" key="6">
    <source>
        <dbReference type="Proteomes" id="UP001642260"/>
    </source>
</evidence>
<evidence type="ECO:0000313" key="5">
    <source>
        <dbReference type="EMBL" id="CAH8388010.1"/>
    </source>
</evidence>
<name>A0ABC8LWV0_ERUVS</name>
<gene>
    <name evidence="5" type="ORF">ERUC_LOCUS40493</name>
</gene>
<dbReference type="Pfam" id="PF05193">
    <property type="entry name" value="Peptidase_M16_C"/>
    <property type="match status" value="1"/>
</dbReference>
<feature type="region of interest" description="Disordered" evidence="2">
    <location>
        <begin position="394"/>
        <end position="450"/>
    </location>
</feature>
<feature type="compositionally biased region" description="Acidic residues" evidence="2">
    <location>
        <begin position="398"/>
        <end position="450"/>
    </location>
</feature>
<keyword evidence="6" id="KW-1185">Reference proteome</keyword>
<evidence type="ECO:0000259" key="3">
    <source>
        <dbReference type="Pfam" id="PF05193"/>
    </source>
</evidence>
<protein>
    <submittedName>
        <fullName evidence="5">Uncharacterized protein</fullName>
    </submittedName>
</protein>
<organism evidence="5 6">
    <name type="scientific">Eruca vesicaria subsp. sativa</name>
    <name type="common">Garden rocket</name>
    <name type="synonym">Eruca sativa</name>
    <dbReference type="NCBI Taxonomy" id="29727"/>
    <lineage>
        <taxon>Eukaryota</taxon>
        <taxon>Viridiplantae</taxon>
        <taxon>Streptophyta</taxon>
        <taxon>Embryophyta</taxon>
        <taxon>Tracheophyta</taxon>
        <taxon>Spermatophyta</taxon>
        <taxon>Magnoliopsida</taxon>
        <taxon>eudicotyledons</taxon>
        <taxon>Gunneridae</taxon>
        <taxon>Pentapetalae</taxon>
        <taxon>rosids</taxon>
        <taxon>malvids</taxon>
        <taxon>Brassicales</taxon>
        <taxon>Brassicaceae</taxon>
        <taxon>Brassiceae</taxon>
        <taxon>Eruca</taxon>
    </lineage>
</organism>
<feature type="domain" description="Peptidase M16 C-terminal" evidence="3">
    <location>
        <begin position="82"/>
        <end position="198"/>
    </location>
</feature>
<accession>A0ABC8LWV0</accession>
<evidence type="ECO:0000259" key="4">
    <source>
        <dbReference type="Pfam" id="PF16187"/>
    </source>
</evidence>
<reference evidence="5 6" key="1">
    <citation type="submission" date="2022-03" db="EMBL/GenBank/DDBJ databases">
        <authorList>
            <person name="Macdonald S."/>
            <person name="Ahmed S."/>
            <person name="Newling K."/>
        </authorList>
    </citation>
    <scope>NUCLEOTIDE SEQUENCE [LARGE SCALE GENOMIC DNA]</scope>
</reference>
<dbReference type="AlphaFoldDB" id="A0ABC8LWV0"/>
<feature type="domain" description="Peptidase M16 middle/third" evidence="4">
    <location>
        <begin position="453"/>
        <end position="608"/>
    </location>
</feature>